<organism evidence="1 2">
    <name type="scientific">Dyella acidisoli</name>
    <dbReference type="NCBI Taxonomy" id="1867834"/>
    <lineage>
        <taxon>Bacteria</taxon>
        <taxon>Pseudomonadati</taxon>
        <taxon>Pseudomonadota</taxon>
        <taxon>Gammaproteobacteria</taxon>
        <taxon>Lysobacterales</taxon>
        <taxon>Rhodanobacteraceae</taxon>
        <taxon>Dyella</taxon>
    </lineage>
</organism>
<dbReference type="RefSeq" id="WP_284319344.1">
    <property type="nucleotide sequence ID" value="NZ_BSOB01000005.1"/>
</dbReference>
<name>A0ABQ5XMD2_9GAMM</name>
<comment type="caution">
    <text evidence="1">The sequence shown here is derived from an EMBL/GenBank/DDBJ whole genome shotgun (WGS) entry which is preliminary data.</text>
</comment>
<dbReference type="Proteomes" id="UP001156670">
    <property type="component" value="Unassembled WGS sequence"/>
</dbReference>
<keyword evidence="2" id="KW-1185">Reference proteome</keyword>
<gene>
    <name evidence="1" type="ORF">GCM10007901_05290</name>
</gene>
<evidence type="ECO:0000313" key="1">
    <source>
        <dbReference type="EMBL" id="GLQ91579.1"/>
    </source>
</evidence>
<sequence length="41" mass="4465">MNDMIEMTEIEVEEVSGGLPEPSVLGFIAYLATGYINGVKF</sequence>
<protein>
    <recommendedName>
        <fullName evidence="3">Class IIb bacteriocin, lactobin A/cerein 7B family</fullName>
    </recommendedName>
</protein>
<accession>A0ABQ5XMD2</accession>
<proteinExistence type="predicted"/>
<reference evidence="2" key="1">
    <citation type="journal article" date="2019" name="Int. J. Syst. Evol. Microbiol.">
        <title>The Global Catalogue of Microorganisms (GCM) 10K type strain sequencing project: providing services to taxonomists for standard genome sequencing and annotation.</title>
        <authorList>
            <consortium name="The Broad Institute Genomics Platform"/>
            <consortium name="The Broad Institute Genome Sequencing Center for Infectious Disease"/>
            <person name="Wu L."/>
            <person name="Ma J."/>
        </authorList>
    </citation>
    <scope>NUCLEOTIDE SEQUENCE [LARGE SCALE GENOMIC DNA]</scope>
    <source>
        <strain evidence="2">NBRC 111980</strain>
    </source>
</reference>
<evidence type="ECO:0000313" key="2">
    <source>
        <dbReference type="Proteomes" id="UP001156670"/>
    </source>
</evidence>
<dbReference type="EMBL" id="BSOB01000005">
    <property type="protein sequence ID" value="GLQ91579.1"/>
    <property type="molecule type" value="Genomic_DNA"/>
</dbReference>
<evidence type="ECO:0008006" key="3">
    <source>
        <dbReference type="Google" id="ProtNLM"/>
    </source>
</evidence>